<evidence type="ECO:0000313" key="1">
    <source>
        <dbReference type="Proteomes" id="UP000095283"/>
    </source>
</evidence>
<protein>
    <submittedName>
        <fullName evidence="2">Uncharacterized protein</fullName>
    </submittedName>
</protein>
<name>A0A1I7XCT3_HETBA</name>
<proteinExistence type="predicted"/>
<evidence type="ECO:0000313" key="2">
    <source>
        <dbReference type="WBParaSite" id="Hba_15165"/>
    </source>
</evidence>
<organism evidence="1 2">
    <name type="scientific">Heterorhabditis bacteriophora</name>
    <name type="common">Entomopathogenic nematode worm</name>
    <dbReference type="NCBI Taxonomy" id="37862"/>
    <lineage>
        <taxon>Eukaryota</taxon>
        <taxon>Metazoa</taxon>
        <taxon>Ecdysozoa</taxon>
        <taxon>Nematoda</taxon>
        <taxon>Chromadorea</taxon>
        <taxon>Rhabditida</taxon>
        <taxon>Rhabditina</taxon>
        <taxon>Rhabditomorpha</taxon>
        <taxon>Strongyloidea</taxon>
        <taxon>Heterorhabditidae</taxon>
        <taxon>Heterorhabditis</taxon>
    </lineage>
</organism>
<keyword evidence="1" id="KW-1185">Reference proteome</keyword>
<dbReference type="Proteomes" id="UP000095283">
    <property type="component" value="Unplaced"/>
</dbReference>
<dbReference type="WBParaSite" id="Hba_15165">
    <property type="protein sequence ID" value="Hba_15165"/>
    <property type="gene ID" value="Hba_15165"/>
</dbReference>
<dbReference type="AlphaFoldDB" id="A0A1I7XCT3"/>
<reference evidence="2" key="1">
    <citation type="submission" date="2016-11" db="UniProtKB">
        <authorList>
            <consortium name="WormBaseParasite"/>
        </authorList>
    </citation>
    <scope>IDENTIFICATION</scope>
</reference>
<accession>A0A1I7XCT3</accession>
<sequence>MSLTNGQNDNTFIQMFYDKTFKYTNAICTVGNLEAIK</sequence>